<dbReference type="Pfam" id="PF13439">
    <property type="entry name" value="Glyco_transf_4"/>
    <property type="match status" value="1"/>
</dbReference>
<dbReference type="HOGENOM" id="CLU_009583_0_3_7"/>
<dbReference type="InterPro" id="IPR028098">
    <property type="entry name" value="Glyco_trans_4-like_N"/>
</dbReference>
<dbReference type="SUPFAM" id="SSF53756">
    <property type="entry name" value="UDP-Glycosyltransferase/glycogen phosphorylase"/>
    <property type="match status" value="1"/>
</dbReference>
<reference evidence="5 6" key="1">
    <citation type="submission" date="2007-05" db="EMBL/GenBank/DDBJ databases">
        <title>Complete sequence of Geobacter uraniireducens Rf4.</title>
        <authorList>
            <consortium name="US DOE Joint Genome Institute"/>
            <person name="Copeland A."/>
            <person name="Lucas S."/>
            <person name="Lapidus A."/>
            <person name="Barry K."/>
            <person name="Detter J.C."/>
            <person name="Glavina del Rio T."/>
            <person name="Hammon N."/>
            <person name="Israni S."/>
            <person name="Dalin E."/>
            <person name="Tice H."/>
            <person name="Pitluck S."/>
            <person name="Chertkov O."/>
            <person name="Brettin T."/>
            <person name="Bruce D."/>
            <person name="Han C."/>
            <person name="Schmutz J."/>
            <person name="Larimer F."/>
            <person name="Land M."/>
            <person name="Hauser L."/>
            <person name="Kyrpides N."/>
            <person name="Mikhailova N."/>
            <person name="Shelobolina E."/>
            <person name="Aklujkar M."/>
            <person name="Lovley D."/>
            <person name="Richardson P."/>
        </authorList>
    </citation>
    <scope>NUCLEOTIDE SEQUENCE [LARGE SCALE GENOMIC DNA]</scope>
    <source>
        <strain evidence="5 6">Rf4</strain>
    </source>
</reference>
<dbReference type="InterPro" id="IPR001296">
    <property type="entry name" value="Glyco_trans_1"/>
</dbReference>
<evidence type="ECO:0000313" key="6">
    <source>
        <dbReference type="Proteomes" id="UP000006695"/>
    </source>
</evidence>
<dbReference type="PANTHER" id="PTHR12526:SF629">
    <property type="entry name" value="TEICHURONIC ACID BIOSYNTHESIS GLYCOSYLTRANSFERASE TUAH-RELATED"/>
    <property type="match status" value="1"/>
</dbReference>
<dbReference type="RefSeq" id="WP_011939211.1">
    <property type="nucleotide sequence ID" value="NC_009483.1"/>
</dbReference>
<dbReference type="STRING" id="351605.Gura_2339"/>
<evidence type="ECO:0000256" key="2">
    <source>
        <dbReference type="ARBA" id="ARBA00022679"/>
    </source>
</evidence>
<accession>A5G400</accession>
<evidence type="ECO:0000313" key="5">
    <source>
        <dbReference type="EMBL" id="ABQ26518.1"/>
    </source>
</evidence>
<evidence type="ECO:0000259" key="3">
    <source>
        <dbReference type="Pfam" id="PF00534"/>
    </source>
</evidence>
<dbReference type="Proteomes" id="UP000006695">
    <property type="component" value="Chromosome"/>
</dbReference>
<sequence length="373" mass="41044">MKVLKIIHTLGHGGAENAFRWLAWGLKREGVEVIAAIPGVSDPRMENWLAPALEELAVPYVTFDKTGSPGRLLKNITVVINKVRPDIVHSHLLDSNFYSALACRISSVPHICTEHGDVSLKQTAVSKIKYGMISLCSGLVICVSEAVRESAARVCLNKSKLKTIYNGIHFLEKTCSSFRAEFNIPDDAVLIGNVGNLYPVKGQKYLIRTFAEIYSSFPQAFLVLVGRGGEENNLRQLVRALNIPRDRVLFTGFRNDIENVLNAFDLYVQPSLSEGHPLAVLEAMSLGIPVIASAVGGIPELFERERYGTLVAPGSCDALHAALLAYVRHPPPFHEKGASARDHVKETFSIGQMAGRYIGLYEQILADKRQKGR</sequence>
<dbReference type="GO" id="GO:0016757">
    <property type="term" value="F:glycosyltransferase activity"/>
    <property type="evidence" value="ECO:0007669"/>
    <property type="project" value="UniProtKB-KW"/>
</dbReference>
<dbReference type="KEGG" id="gur:Gura_2339"/>
<keyword evidence="6" id="KW-1185">Reference proteome</keyword>
<name>A5G400_GEOUR</name>
<dbReference type="EMBL" id="CP000698">
    <property type="protein sequence ID" value="ABQ26518.1"/>
    <property type="molecule type" value="Genomic_DNA"/>
</dbReference>
<dbReference type="PANTHER" id="PTHR12526">
    <property type="entry name" value="GLYCOSYLTRANSFERASE"/>
    <property type="match status" value="1"/>
</dbReference>
<evidence type="ECO:0000256" key="1">
    <source>
        <dbReference type="ARBA" id="ARBA00022676"/>
    </source>
</evidence>
<dbReference type="OrthoDB" id="5405057at2"/>
<keyword evidence="2 5" id="KW-0808">Transferase</keyword>
<dbReference type="AlphaFoldDB" id="A5G400"/>
<dbReference type="Gene3D" id="3.40.50.2000">
    <property type="entry name" value="Glycogen Phosphorylase B"/>
    <property type="match status" value="2"/>
</dbReference>
<feature type="domain" description="Glycosyl transferase family 1" evidence="3">
    <location>
        <begin position="178"/>
        <end position="330"/>
    </location>
</feature>
<gene>
    <name evidence="5" type="ordered locus">Gura_2339</name>
</gene>
<keyword evidence="1" id="KW-0328">Glycosyltransferase</keyword>
<evidence type="ECO:0000259" key="4">
    <source>
        <dbReference type="Pfam" id="PF13439"/>
    </source>
</evidence>
<dbReference type="CAZy" id="GT4">
    <property type="family name" value="Glycosyltransferase Family 4"/>
</dbReference>
<organism evidence="5 6">
    <name type="scientific">Geotalea uraniireducens (strain Rf4)</name>
    <name type="common">Geobacter uraniireducens</name>
    <dbReference type="NCBI Taxonomy" id="351605"/>
    <lineage>
        <taxon>Bacteria</taxon>
        <taxon>Pseudomonadati</taxon>
        <taxon>Thermodesulfobacteriota</taxon>
        <taxon>Desulfuromonadia</taxon>
        <taxon>Geobacterales</taxon>
        <taxon>Geobacteraceae</taxon>
        <taxon>Geotalea</taxon>
    </lineage>
</organism>
<dbReference type="Pfam" id="PF00534">
    <property type="entry name" value="Glycos_transf_1"/>
    <property type="match status" value="1"/>
</dbReference>
<feature type="domain" description="Glycosyltransferase subfamily 4-like N-terminal" evidence="4">
    <location>
        <begin position="13"/>
        <end position="168"/>
    </location>
</feature>
<protein>
    <submittedName>
        <fullName evidence="5">Glycosyl transferase, group 1</fullName>
    </submittedName>
</protein>
<proteinExistence type="predicted"/>